<gene>
    <name evidence="1" type="ordered locus">HF1_03730</name>
</gene>
<dbReference type="EMBL" id="FR773153">
    <property type="protein sequence ID" value="CBY92381.1"/>
    <property type="molecule type" value="Genomic_DNA"/>
</dbReference>
<evidence type="ECO:0000313" key="2">
    <source>
        <dbReference type="Proteomes" id="UP000008637"/>
    </source>
</evidence>
<sequence>MPKLILIGSIAVTGGVVGMGGLGLELLKPTSQTVSTSKMGKSLALKRCQLYSIVSSDNLTVQKENESTFKTKVTNNSVRERIDRDCGIKDRVFVAYRSNNWVYEDSDQGKPWKV</sequence>
<dbReference type="HOGENOM" id="CLU_139732_0_0_14"/>
<dbReference type="KEGG" id="mha:HF1_03730"/>
<evidence type="ECO:0000313" key="1">
    <source>
        <dbReference type="EMBL" id="CBY92381.1"/>
    </source>
</evidence>
<dbReference type="Proteomes" id="UP000008637">
    <property type="component" value="Chromosome"/>
</dbReference>
<protein>
    <submittedName>
        <fullName evidence="1">Uncharacterized protein</fullName>
    </submittedName>
</protein>
<dbReference type="OrthoDB" id="9870396at2"/>
<reference evidence="1 2" key="1">
    <citation type="journal article" date="2011" name="J. Bacteriol.">
        <title>Complete genome sequence of Mycoplasma haemofelis, a hemotropic mycoplasma.</title>
        <authorList>
            <person name="Barker E.N."/>
            <person name="Helps C.R."/>
            <person name="Peters I.R."/>
            <person name="Darby A.C."/>
            <person name="Radford A.D."/>
            <person name="Tasker S."/>
        </authorList>
    </citation>
    <scope>NUCLEOTIDE SEQUENCE [LARGE SCALE GENOMIC DNA]</scope>
    <source>
        <strain evidence="1 2">Langford 1</strain>
    </source>
</reference>
<keyword evidence="2" id="KW-1185">Reference proteome</keyword>
<dbReference type="AlphaFoldDB" id="E8ZGW0"/>
<name>E8ZGW0_MYCHL</name>
<organism evidence="1 2">
    <name type="scientific">Mycoplasma haemofelis (strain Langford 1)</name>
    <name type="common">Haemobartonella felis</name>
    <dbReference type="NCBI Taxonomy" id="941640"/>
    <lineage>
        <taxon>Bacteria</taxon>
        <taxon>Bacillati</taxon>
        <taxon>Mycoplasmatota</taxon>
        <taxon>Mollicutes</taxon>
        <taxon>Mycoplasmataceae</taxon>
        <taxon>Mycoplasma</taxon>
    </lineage>
</organism>
<accession>E8ZGW0</accession>
<proteinExistence type="predicted"/>